<keyword evidence="4 9" id="KW-0547">Nucleotide-binding</keyword>
<dbReference type="EC" id="2.7.11.1" evidence="1"/>
<name>A0A397HPV1_ASPTH</name>
<reference evidence="11" key="1">
    <citation type="submission" date="2018-08" db="EMBL/GenBank/DDBJ databases">
        <title>Draft genome sequence of azole-resistant Aspergillus thermomutatus (Neosartorya pseudofischeri) strain HMR AF 39, isolated from a human nasal aspirate.</title>
        <authorList>
            <person name="Parent-Michaud M."/>
            <person name="Dufresne P.J."/>
            <person name="Fournier E."/>
            <person name="Martineau C."/>
            <person name="Moreira S."/>
            <person name="Perkins V."/>
            <person name="De Repentigny L."/>
            <person name="Dufresne S.F."/>
        </authorList>
    </citation>
    <scope>NUCLEOTIDE SEQUENCE [LARGE SCALE GENOMIC DNA]</scope>
    <source>
        <strain evidence="11">HMR AF 39</strain>
    </source>
</reference>
<keyword evidence="12" id="KW-1185">Reference proteome</keyword>
<dbReference type="GeneID" id="38130487"/>
<accession>A0A397HPV1</accession>
<dbReference type="InterPro" id="IPR017441">
    <property type="entry name" value="Protein_kinase_ATP_BS"/>
</dbReference>
<evidence type="ECO:0000259" key="10">
    <source>
        <dbReference type="PROSITE" id="PS50011"/>
    </source>
</evidence>
<protein>
    <recommendedName>
        <fullName evidence="1">non-specific serine/threonine protein kinase</fullName>
        <ecNumber evidence="1">2.7.11.1</ecNumber>
    </recommendedName>
</protein>
<evidence type="ECO:0000256" key="2">
    <source>
        <dbReference type="ARBA" id="ARBA00022527"/>
    </source>
</evidence>
<dbReference type="RefSeq" id="XP_026617222.1">
    <property type="nucleotide sequence ID" value="XM_026762132.1"/>
</dbReference>
<evidence type="ECO:0000256" key="9">
    <source>
        <dbReference type="PROSITE-ProRule" id="PRU10141"/>
    </source>
</evidence>
<dbReference type="STRING" id="41047.A0A397HPV1"/>
<dbReference type="PROSITE" id="PS00107">
    <property type="entry name" value="PROTEIN_KINASE_ATP"/>
    <property type="match status" value="1"/>
</dbReference>
<dbReference type="EMBL" id="NKHU02000028">
    <property type="protein sequence ID" value="RHZ63616.1"/>
    <property type="molecule type" value="Genomic_DNA"/>
</dbReference>
<comment type="catalytic activity">
    <reaction evidence="7">
        <text>L-threonyl-[protein] + ATP = O-phospho-L-threonyl-[protein] + ADP + H(+)</text>
        <dbReference type="Rhea" id="RHEA:46608"/>
        <dbReference type="Rhea" id="RHEA-COMP:11060"/>
        <dbReference type="Rhea" id="RHEA-COMP:11605"/>
        <dbReference type="ChEBI" id="CHEBI:15378"/>
        <dbReference type="ChEBI" id="CHEBI:30013"/>
        <dbReference type="ChEBI" id="CHEBI:30616"/>
        <dbReference type="ChEBI" id="CHEBI:61977"/>
        <dbReference type="ChEBI" id="CHEBI:456216"/>
        <dbReference type="EC" id="2.7.11.1"/>
    </reaction>
</comment>
<evidence type="ECO:0000256" key="4">
    <source>
        <dbReference type="ARBA" id="ARBA00022741"/>
    </source>
</evidence>
<dbReference type="GO" id="GO:0005524">
    <property type="term" value="F:ATP binding"/>
    <property type="evidence" value="ECO:0007669"/>
    <property type="project" value="UniProtKB-UniRule"/>
</dbReference>
<evidence type="ECO:0000313" key="12">
    <source>
        <dbReference type="Proteomes" id="UP000215305"/>
    </source>
</evidence>
<dbReference type="InterPro" id="IPR011009">
    <property type="entry name" value="Kinase-like_dom_sf"/>
</dbReference>
<organism evidence="11 12">
    <name type="scientific">Aspergillus thermomutatus</name>
    <name type="common">Neosartorya pseudofischeri</name>
    <dbReference type="NCBI Taxonomy" id="41047"/>
    <lineage>
        <taxon>Eukaryota</taxon>
        <taxon>Fungi</taxon>
        <taxon>Dikarya</taxon>
        <taxon>Ascomycota</taxon>
        <taxon>Pezizomycotina</taxon>
        <taxon>Eurotiomycetes</taxon>
        <taxon>Eurotiomycetidae</taxon>
        <taxon>Eurotiales</taxon>
        <taxon>Aspergillaceae</taxon>
        <taxon>Aspergillus</taxon>
        <taxon>Aspergillus subgen. Fumigati</taxon>
    </lineage>
</organism>
<dbReference type="Pfam" id="PF00069">
    <property type="entry name" value="Pkinase"/>
    <property type="match status" value="1"/>
</dbReference>
<dbReference type="PANTHER" id="PTHR47634:SF9">
    <property type="entry name" value="PROTEIN KINASE DOMAIN-CONTAINING PROTEIN-RELATED"/>
    <property type="match status" value="1"/>
</dbReference>
<dbReference type="GO" id="GO:0000245">
    <property type="term" value="P:spliceosomal complex assembly"/>
    <property type="evidence" value="ECO:0007669"/>
    <property type="project" value="TreeGrafter"/>
</dbReference>
<dbReference type="InterPro" id="IPR051334">
    <property type="entry name" value="SRPK"/>
</dbReference>
<dbReference type="VEuPathDB" id="FungiDB:CDV56_108513"/>
<comment type="catalytic activity">
    <reaction evidence="8">
        <text>L-seryl-[protein] + ATP = O-phospho-L-seryl-[protein] + ADP + H(+)</text>
        <dbReference type="Rhea" id="RHEA:17989"/>
        <dbReference type="Rhea" id="RHEA-COMP:9863"/>
        <dbReference type="Rhea" id="RHEA-COMP:11604"/>
        <dbReference type="ChEBI" id="CHEBI:15378"/>
        <dbReference type="ChEBI" id="CHEBI:29999"/>
        <dbReference type="ChEBI" id="CHEBI:30616"/>
        <dbReference type="ChEBI" id="CHEBI:83421"/>
        <dbReference type="ChEBI" id="CHEBI:456216"/>
        <dbReference type="EC" id="2.7.11.1"/>
    </reaction>
</comment>
<sequence length="403" mass="46279">MNPFVRLGRFLRRPSSPPTILKSSTFPILDSATKIEEERMPAFDRGLYYPVKLGDVFHSRYQVLSKLGFGANSTVWFCRDLQRHRYIALKIYISSPKANQEVRVLEHLSRIKTHHPGSGLVRQMIEKFALAGPRGIHQCIVYEPLLTSLLHFQATLNPKSLPEDLLKGALQQLLLALDYLHSEAHVIHTDIQAKNIIIGAKDDSIFREWADNEENDPSPRKVDGDYTVYLSRPFRRKKGWSGFGMPLLSDFGEARLGNVHEGLIQPDIYRAPEVILGMTWTSKVDMERWGIWDLFEDHHLFDGRGPDGSHSDAQLLAEMVAMLGPPPPDFLRKSPHSLKYWDSSGQWKAAVEVPHNSLEDSEEYLEGENKKMFLQFVRKMLQWDPEERQSARELLTDPWLTTQ</sequence>
<keyword evidence="5" id="KW-0418">Kinase</keyword>
<feature type="binding site" evidence="9">
    <location>
        <position position="90"/>
    </location>
    <ligand>
        <name>ATP</name>
        <dbReference type="ChEBI" id="CHEBI:30616"/>
    </ligand>
</feature>
<keyword evidence="3" id="KW-0808">Transferase</keyword>
<evidence type="ECO:0000256" key="7">
    <source>
        <dbReference type="ARBA" id="ARBA00047899"/>
    </source>
</evidence>
<evidence type="ECO:0000256" key="1">
    <source>
        <dbReference type="ARBA" id="ARBA00012513"/>
    </source>
</evidence>
<keyword evidence="6 9" id="KW-0067">ATP-binding</keyword>
<evidence type="ECO:0000256" key="5">
    <source>
        <dbReference type="ARBA" id="ARBA00022777"/>
    </source>
</evidence>
<dbReference type="AlphaFoldDB" id="A0A397HPV1"/>
<evidence type="ECO:0000256" key="6">
    <source>
        <dbReference type="ARBA" id="ARBA00022840"/>
    </source>
</evidence>
<comment type="caution">
    <text evidence="11">The sequence shown here is derived from an EMBL/GenBank/DDBJ whole genome shotgun (WGS) entry which is preliminary data.</text>
</comment>
<dbReference type="PANTHER" id="PTHR47634">
    <property type="entry name" value="PROTEIN KINASE DOMAIN-CONTAINING PROTEIN-RELATED"/>
    <property type="match status" value="1"/>
</dbReference>
<gene>
    <name evidence="11" type="ORF">CDV56_108513</name>
</gene>
<dbReference type="SUPFAM" id="SSF56112">
    <property type="entry name" value="Protein kinase-like (PK-like)"/>
    <property type="match status" value="1"/>
</dbReference>
<dbReference type="PROSITE" id="PS50011">
    <property type="entry name" value="PROTEIN_KINASE_DOM"/>
    <property type="match status" value="1"/>
</dbReference>
<evidence type="ECO:0000256" key="3">
    <source>
        <dbReference type="ARBA" id="ARBA00022679"/>
    </source>
</evidence>
<proteinExistence type="predicted"/>
<dbReference type="Gene3D" id="1.10.510.10">
    <property type="entry name" value="Transferase(Phosphotransferase) domain 1"/>
    <property type="match status" value="1"/>
</dbReference>
<dbReference type="Gene3D" id="3.30.200.20">
    <property type="entry name" value="Phosphorylase Kinase, domain 1"/>
    <property type="match status" value="1"/>
</dbReference>
<dbReference type="InterPro" id="IPR000719">
    <property type="entry name" value="Prot_kinase_dom"/>
</dbReference>
<feature type="domain" description="Protein kinase" evidence="10">
    <location>
        <begin position="61"/>
        <end position="400"/>
    </location>
</feature>
<dbReference type="OrthoDB" id="5979581at2759"/>
<dbReference type="SMART" id="SM00220">
    <property type="entry name" value="S_TKc"/>
    <property type="match status" value="1"/>
</dbReference>
<evidence type="ECO:0000313" key="11">
    <source>
        <dbReference type="EMBL" id="RHZ63616.1"/>
    </source>
</evidence>
<dbReference type="GO" id="GO:0004674">
    <property type="term" value="F:protein serine/threonine kinase activity"/>
    <property type="evidence" value="ECO:0007669"/>
    <property type="project" value="UniProtKB-KW"/>
</dbReference>
<dbReference type="GO" id="GO:0050684">
    <property type="term" value="P:regulation of mRNA processing"/>
    <property type="evidence" value="ECO:0007669"/>
    <property type="project" value="TreeGrafter"/>
</dbReference>
<evidence type="ECO:0000256" key="8">
    <source>
        <dbReference type="ARBA" id="ARBA00048679"/>
    </source>
</evidence>
<keyword evidence="2" id="KW-0723">Serine/threonine-protein kinase</keyword>
<dbReference type="Proteomes" id="UP000215305">
    <property type="component" value="Unassembled WGS sequence"/>
</dbReference>